<dbReference type="GO" id="GO:0007052">
    <property type="term" value="P:mitotic spindle organization"/>
    <property type="evidence" value="ECO:0007669"/>
    <property type="project" value="TreeGrafter"/>
</dbReference>
<gene>
    <name evidence="11" type="ORF">DCS_03886</name>
</gene>
<dbReference type="PANTHER" id="PTHR48122">
    <property type="entry name" value="CENTROMERE PROTEIN H"/>
    <property type="match status" value="1"/>
</dbReference>
<comment type="caution">
    <text evidence="11">The sequence shown here is derived from an EMBL/GenBank/DDBJ whole genome shotgun (WGS) entry which is preliminary data.</text>
</comment>
<dbReference type="EMBL" id="LAYC01000002">
    <property type="protein sequence ID" value="KYK56880.1"/>
    <property type="molecule type" value="Genomic_DNA"/>
</dbReference>
<evidence type="ECO:0000256" key="5">
    <source>
        <dbReference type="ARBA" id="ARBA00023242"/>
    </source>
</evidence>
<dbReference type="GO" id="GO:0007059">
    <property type="term" value="P:chromosome segregation"/>
    <property type="evidence" value="ECO:0007669"/>
    <property type="project" value="TreeGrafter"/>
</dbReference>
<evidence type="ECO:0000256" key="3">
    <source>
        <dbReference type="ARBA" id="ARBA00022454"/>
    </source>
</evidence>
<dbReference type="InterPro" id="IPR040034">
    <property type="entry name" value="CENP-H"/>
</dbReference>
<feature type="coiled-coil region" evidence="8">
    <location>
        <begin position="24"/>
        <end position="51"/>
    </location>
</feature>
<dbReference type="GO" id="GO:0051382">
    <property type="term" value="P:kinetochore assembly"/>
    <property type="evidence" value="ECO:0007669"/>
    <property type="project" value="InterPro"/>
</dbReference>
<evidence type="ECO:0000256" key="4">
    <source>
        <dbReference type="ARBA" id="ARBA00022838"/>
    </source>
</evidence>
<reference evidence="11 12" key="1">
    <citation type="journal article" date="2016" name="Sci. Rep.">
        <title>Insights into Adaptations to a Near-Obligate Nematode Endoparasitic Lifestyle from the Finished Genome of Drechmeria coniospora.</title>
        <authorList>
            <person name="Zhang L."/>
            <person name="Zhou Z."/>
            <person name="Guo Q."/>
            <person name="Fokkens L."/>
            <person name="Miskei M."/>
            <person name="Pocsi I."/>
            <person name="Zhang W."/>
            <person name="Chen M."/>
            <person name="Wang L."/>
            <person name="Sun Y."/>
            <person name="Donzelli B.G."/>
            <person name="Gibson D.M."/>
            <person name="Nelson D.R."/>
            <person name="Luo J.G."/>
            <person name="Rep M."/>
            <person name="Liu H."/>
            <person name="Yang S."/>
            <person name="Wang J."/>
            <person name="Krasnoff S.B."/>
            <person name="Xu Y."/>
            <person name="Molnar I."/>
            <person name="Lin M."/>
        </authorList>
    </citation>
    <scope>NUCLEOTIDE SEQUENCE [LARGE SCALE GENOMIC DNA]</scope>
    <source>
        <strain evidence="11 12">ARSEF 6962</strain>
    </source>
</reference>
<keyword evidence="3" id="KW-0158">Chromosome</keyword>
<dbReference type="PANTHER" id="PTHR48122:SF1">
    <property type="entry name" value="CENTROMERE PROTEIN H"/>
    <property type="match status" value="1"/>
</dbReference>
<name>A0A151GIF2_DRECN</name>
<proteinExistence type="inferred from homology"/>
<dbReference type="Pfam" id="PF05837">
    <property type="entry name" value="CENP-H"/>
    <property type="match status" value="2"/>
</dbReference>
<evidence type="ECO:0000256" key="8">
    <source>
        <dbReference type="SAM" id="Coils"/>
    </source>
</evidence>
<dbReference type="GO" id="GO:0005634">
    <property type="term" value="C:nucleus"/>
    <property type="evidence" value="ECO:0007669"/>
    <property type="project" value="UniProtKB-SubCell"/>
</dbReference>
<feature type="domain" description="Centromere protein H C-terminal" evidence="10">
    <location>
        <begin position="149"/>
        <end position="273"/>
    </location>
</feature>
<dbReference type="GO" id="GO:0043515">
    <property type="term" value="F:kinetochore binding"/>
    <property type="evidence" value="ECO:0007669"/>
    <property type="project" value="TreeGrafter"/>
</dbReference>
<evidence type="ECO:0000256" key="1">
    <source>
        <dbReference type="ARBA" id="ARBA00004123"/>
    </source>
</evidence>
<evidence type="ECO:0000256" key="9">
    <source>
        <dbReference type="SAM" id="MobiDB-lite"/>
    </source>
</evidence>
<feature type="compositionally biased region" description="Acidic residues" evidence="9">
    <location>
        <begin position="1"/>
        <end position="11"/>
    </location>
</feature>
<evidence type="ECO:0000313" key="11">
    <source>
        <dbReference type="EMBL" id="KYK56880.1"/>
    </source>
</evidence>
<keyword evidence="4" id="KW-0995">Kinetochore</keyword>
<dbReference type="InParanoid" id="A0A151GIF2"/>
<comment type="similarity">
    <text evidence="7">Belongs to the CENP-H/MCM16 family.</text>
</comment>
<dbReference type="AlphaFoldDB" id="A0A151GIF2"/>
<feature type="domain" description="Centromere protein H C-terminal" evidence="10">
    <location>
        <begin position="29"/>
        <end position="133"/>
    </location>
</feature>
<keyword evidence="12" id="KW-1185">Reference proteome</keyword>
<protein>
    <recommendedName>
        <fullName evidence="10">Centromere protein H C-terminal domain-containing protein</fullName>
    </recommendedName>
</protein>
<keyword evidence="5" id="KW-0539">Nucleus</keyword>
<dbReference type="GeneID" id="63716529"/>
<evidence type="ECO:0000259" key="10">
    <source>
        <dbReference type="Pfam" id="PF05837"/>
    </source>
</evidence>
<keyword evidence="6" id="KW-0137">Centromere</keyword>
<evidence type="ECO:0000256" key="6">
    <source>
        <dbReference type="ARBA" id="ARBA00023328"/>
    </source>
</evidence>
<dbReference type="Proteomes" id="UP000076580">
    <property type="component" value="Chromosome 02"/>
</dbReference>
<evidence type="ECO:0000256" key="2">
    <source>
        <dbReference type="ARBA" id="ARBA00004629"/>
    </source>
</evidence>
<accession>A0A151GIF2</accession>
<keyword evidence="8" id="KW-0175">Coiled coil</keyword>
<comment type="subcellular location">
    <subcellularLocation>
        <location evidence="2">Chromosome</location>
        <location evidence="2">Centromere</location>
        <location evidence="2">Kinetochore</location>
    </subcellularLocation>
    <subcellularLocation>
        <location evidence="1">Nucleus</location>
    </subcellularLocation>
</comment>
<sequence length="277" mass="30240">MDDPQSEDTADGDNGAESQSRLPLSADEQRVIQLYDQLQQLRLEIAIIKAQALPSPSSGMATDIQIYPSCQHTHTVATAARGSDEVSAEAQQDLLDSRARFRLRQDVIEAVMTANPILKAVHGGTDASPVERHVSGLPGGLEAVSPWLTQTRDLLPRVQERDEAALTVAKQASDMGMLRNELIKIQAETAQVARHNVGLTSALLDLVTQLKQKQAGHPDDVTTEGEMARLRGEVKASRQRWRVVKGVASGMVAGSGVDWARDDELRDIVLEPEDEDW</sequence>
<feature type="region of interest" description="Disordered" evidence="9">
    <location>
        <begin position="1"/>
        <end position="23"/>
    </location>
</feature>
<dbReference type="GO" id="GO:0000776">
    <property type="term" value="C:kinetochore"/>
    <property type="evidence" value="ECO:0007669"/>
    <property type="project" value="UniProtKB-KW"/>
</dbReference>
<evidence type="ECO:0000313" key="12">
    <source>
        <dbReference type="Proteomes" id="UP000076580"/>
    </source>
</evidence>
<dbReference type="RefSeq" id="XP_040656232.1">
    <property type="nucleotide sequence ID" value="XM_040801199.1"/>
</dbReference>
<dbReference type="STRING" id="98403.A0A151GIF2"/>
<organism evidence="11 12">
    <name type="scientific">Drechmeria coniospora</name>
    <name type="common">Nematophagous fungus</name>
    <name type="synonym">Meria coniospora</name>
    <dbReference type="NCBI Taxonomy" id="98403"/>
    <lineage>
        <taxon>Eukaryota</taxon>
        <taxon>Fungi</taxon>
        <taxon>Dikarya</taxon>
        <taxon>Ascomycota</taxon>
        <taxon>Pezizomycotina</taxon>
        <taxon>Sordariomycetes</taxon>
        <taxon>Hypocreomycetidae</taxon>
        <taxon>Hypocreales</taxon>
        <taxon>Ophiocordycipitaceae</taxon>
        <taxon>Drechmeria</taxon>
    </lineage>
</organism>
<dbReference type="InterPro" id="IPR008426">
    <property type="entry name" value="CENP-H_C"/>
</dbReference>
<evidence type="ECO:0000256" key="7">
    <source>
        <dbReference type="ARBA" id="ARBA00025735"/>
    </source>
</evidence>